<name>A0A2I1HJ75_9GLOM</name>
<dbReference type="GO" id="GO:0043657">
    <property type="term" value="C:host cell"/>
    <property type="evidence" value="ECO:0007669"/>
    <property type="project" value="UniProtKB-SubCell"/>
</dbReference>
<comment type="subcellular location">
    <subcellularLocation>
        <location evidence="1">Host cell</location>
    </subcellularLocation>
    <subcellularLocation>
        <location evidence="2">Secreted</location>
    </subcellularLocation>
</comment>
<evidence type="ECO:0000259" key="4">
    <source>
        <dbReference type="Pfam" id="PF20147"/>
    </source>
</evidence>
<sequence>MTPKTIQVMEKITLFYSVYGITPVQDTISIEISGNNTIADLCEIVKKRYSGENLTLWKMEDPIAVDGTDGRITILNMPFDPFFNIGGRLGGKKMSEMSSFDKIHTHFSTKLDKKYIHIIVQYPDERKEIQCFVTYGKTEAAFRWIIVSQEELMLDLLKGKIRDLIPSLKNIKKEYISIFYSNGCDKKILASTFKISDDKDLIKVAWTSHYLTSLELIAKIPQQPFSNWSFQLLRNAFKLNASSWDSLEKFQGKRCDVSQYQQSIDNVVGELLRRKVTSPYIPTASEATRREFISCVLHGVAYCFNGEIKVVPEYGVAGSFGRGPVDWAVLMGDKIIAIIEAKKDDIEQGISQNTVQLHSAIEGNLRLRSSGEHTSTKLYGIVTNALEWFIIKVTDCTEKPIDVKLSNLTPINLPLTGEKLSEDKLLEPVKDLFSQILWIFNDQISNNNGLPSLISTMT</sequence>
<feature type="domain" description="Crinkler effector protein N-terminal" evidence="4">
    <location>
        <begin position="12"/>
        <end position="121"/>
    </location>
</feature>
<gene>
    <name evidence="5" type="ORF">RhiirA4_430071</name>
</gene>
<dbReference type="VEuPathDB" id="FungiDB:RhiirFUN_021719"/>
<keyword evidence="6" id="KW-1185">Reference proteome</keyword>
<dbReference type="VEuPathDB" id="FungiDB:FUN_024713"/>
<dbReference type="InterPro" id="IPR045379">
    <property type="entry name" value="Crinkler_N"/>
</dbReference>
<reference evidence="5 6" key="1">
    <citation type="submission" date="2015-10" db="EMBL/GenBank/DDBJ databases">
        <title>Genome analyses suggest a sexual origin of heterokaryosis in a supposedly ancient asexual fungus.</title>
        <authorList>
            <person name="Ropars J."/>
            <person name="Sedzielewska K."/>
            <person name="Noel J."/>
            <person name="Charron P."/>
            <person name="Farinelli L."/>
            <person name="Marton T."/>
            <person name="Kruger M."/>
            <person name="Pelin A."/>
            <person name="Brachmann A."/>
            <person name="Corradi N."/>
        </authorList>
    </citation>
    <scope>NUCLEOTIDE SEQUENCE [LARGE SCALE GENOMIC DNA]</scope>
    <source>
        <strain evidence="5 6">A4</strain>
    </source>
</reference>
<evidence type="ECO:0000256" key="1">
    <source>
        <dbReference type="ARBA" id="ARBA00004340"/>
    </source>
</evidence>
<accession>A0A2I1HJ75</accession>
<comment type="caution">
    <text evidence="5">The sequence shown here is derived from an EMBL/GenBank/DDBJ whole genome shotgun (WGS) entry which is preliminary data.</text>
</comment>
<evidence type="ECO:0000256" key="2">
    <source>
        <dbReference type="ARBA" id="ARBA00004613"/>
    </source>
</evidence>
<evidence type="ECO:0000313" key="6">
    <source>
        <dbReference type="Proteomes" id="UP000234323"/>
    </source>
</evidence>
<dbReference type="Pfam" id="PF20147">
    <property type="entry name" value="Crinkler"/>
    <property type="match status" value="1"/>
</dbReference>
<evidence type="ECO:0000256" key="3">
    <source>
        <dbReference type="ARBA" id="ARBA00022525"/>
    </source>
</evidence>
<dbReference type="Proteomes" id="UP000234323">
    <property type="component" value="Unassembled WGS sequence"/>
</dbReference>
<proteinExistence type="predicted"/>
<dbReference type="GO" id="GO:0005576">
    <property type="term" value="C:extracellular region"/>
    <property type="evidence" value="ECO:0007669"/>
    <property type="project" value="UniProtKB-SubCell"/>
</dbReference>
<dbReference type="EMBL" id="LLXI01003268">
    <property type="protein sequence ID" value="PKY58938.1"/>
    <property type="molecule type" value="Genomic_DNA"/>
</dbReference>
<organism evidence="5 6">
    <name type="scientific">Rhizophagus irregularis</name>
    <dbReference type="NCBI Taxonomy" id="588596"/>
    <lineage>
        <taxon>Eukaryota</taxon>
        <taxon>Fungi</taxon>
        <taxon>Fungi incertae sedis</taxon>
        <taxon>Mucoromycota</taxon>
        <taxon>Glomeromycotina</taxon>
        <taxon>Glomeromycetes</taxon>
        <taxon>Glomerales</taxon>
        <taxon>Glomeraceae</taxon>
        <taxon>Rhizophagus</taxon>
    </lineage>
</organism>
<dbReference type="VEuPathDB" id="FungiDB:RhiirA1_436511"/>
<dbReference type="AlphaFoldDB" id="A0A2I1HJ75"/>
<keyword evidence="3" id="KW-0964">Secreted</keyword>
<protein>
    <recommendedName>
        <fullName evidence="4">Crinkler effector protein N-terminal domain-containing protein</fullName>
    </recommendedName>
</protein>
<evidence type="ECO:0000313" key="5">
    <source>
        <dbReference type="EMBL" id="PKY58938.1"/>
    </source>
</evidence>